<organism evidence="1 2">
    <name type="scientific">Candidatus Anaerobutyricum stercoris</name>
    <dbReference type="NCBI Taxonomy" id="2838457"/>
    <lineage>
        <taxon>Bacteria</taxon>
        <taxon>Bacillati</taxon>
        <taxon>Bacillota</taxon>
        <taxon>Clostridia</taxon>
        <taxon>Lachnospirales</taxon>
        <taxon>Lachnospiraceae</taxon>
        <taxon>Anaerobutyricum</taxon>
    </lineage>
</organism>
<name>A0A9D2ELE4_9FIRM</name>
<protein>
    <recommendedName>
        <fullName evidence="3">Peptidoglycan binding domain-containing protein</fullName>
    </recommendedName>
</protein>
<sequence>MGRRQEKKQQRKKQRKKLSLLGLSVLVVLCAGYLLTCSMAEKNTIIDGVQVNGTEVGGLTTEQAADRIQKAFEEEYADAALTVSANGVEYQVAMAPCLSMDVESAAEKAMDYGHGSFLTRGAALLKAKIFGQDVTQHPQVGDEAKL</sequence>
<accession>A0A9D2ELE4</accession>
<feature type="non-terminal residue" evidence="1">
    <location>
        <position position="146"/>
    </location>
</feature>
<dbReference type="Proteomes" id="UP000824049">
    <property type="component" value="Unassembled WGS sequence"/>
</dbReference>
<dbReference type="AlphaFoldDB" id="A0A9D2ELE4"/>
<reference evidence="1" key="2">
    <citation type="submission" date="2021-04" db="EMBL/GenBank/DDBJ databases">
        <authorList>
            <person name="Gilroy R."/>
        </authorList>
    </citation>
    <scope>NUCLEOTIDE SEQUENCE</scope>
    <source>
        <strain evidence="1">CHK179-28034</strain>
    </source>
</reference>
<gene>
    <name evidence="1" type="ORF">H9968_06240</name>
</gene>
<reference evidence="1" key="1">
    <citation type="journal article" date="2021" name="PeerJ">
        <title>Extensive microbial diversity within the chicken gut microbiome revealed by metagenomics and culture.</title>
        <authorList>
            <person name="Gilroy R."/>
            <person name="Ravi A."/>
            <person name="Getino M."/>
            <person name="Pursley I."/>
            <person name="Horton D.L."/>
            <person name="Alikhan N.F."/>
            <person name="Baker D."/>
            <person name="Gharbi K."/>
            <person name="Hall N."/>
            <person name="Watson M."/>
            <person name="Adriaenssens E.M."/>
            <person name="Foster-Nyarko E."/>
            <person name="Jarju S."/>
            <person name="Secka A."/>
            <person name="Antonio M."/>
            <person name="Oren A."/>
            <person name="Chaudhuri R.R."/>
            <person name="La Ragione R."/>
            <person name="Hildebrand F."/>
            <person name="Pallen M.J."/>
        </authorList>
    </citation>
    <scope>NUCLEOTIDE SEQUENCE</scope>
    <source>
        <strain evidence="1">CHK179-28034</strain>
    </source>
</reference>
<evidence type="ECO:0000313" key="2">
    <source>
        <dbReference type="Proteomes" id="UP000824049"/>
    </source>
</evidence>
<dbReference type="EMBL" id="DXBR01000056">
    <property type="protein sequence ID" value="HIZ39510.1"/>
    <property type="molecule type" value="Genomic_DNA"/>
</dbReference>
<comment type="caution">
    <text evidence="1">The sequence shown here is derived from an EMBL/GenBank/DDBJ whole genome shotgun (WGS) entry which is preliminary data.</text>
</comment>
<evidence type="ECO:0000313" key="1">
    <source>
        <dbReference type="EMBL" id="HIZ39510.1"/>
    </source>
</evidence>
<proteinExistence type="predicted"/>
<evidence type="ECO:0008006" key="3">
    <source>
        <dbReference type="Google" id="ProtNLM"/>
    </source>
</evidence>